<evidence type="ECO:0000313" key="13">
    <source>
        <dbReference type="Proteomes" id="UP000215335"/>
    </source>
</evidence>
<evidence type="ECO:0000256" key="10">
    <source>
        <dbReference type="SAM" id="SignalP"/>
    </source>
</evidence>
<feature type="signal peptide" evidence="10">
    <location>
        <begin position="1"/>
        <end position="22"/>
    </location>
</feature>
<dbReference type="Gene3D" id="2.40.10.10">
    <property type="entry name" value="Trypsin-like serine proteases"/>
    <property type="match status" value="1"/>
</dbReference>
<dbReference type="FunFam" id="2.40.10.10:FF:000146">
    <property type="entry name" value="Serine protease 53"/>
    <property type="match status" value="1"/>
</dbReference>
<keyword evidence="13" id="KW-1185">Reference proteome</keyword>
<evidence type="ECO:0000256" key="8">
    <source>
        <dbReference type="ARBA" id="ARBA00023157"/>
    </source>
</evidence>
<evidence type="ECO:0000313" key="12">
    <source>
        <dbReference type="EMBL" id="OXU22026.1"/>
    </source>
</evidence>
<dbReference type="Proteomes" id="UP000215335">
    <property type="component" value="Unassembled WGS sequence"/>
</dbReference>
<proteinExistence type="predicted"/>
<accession>A0A232EUN3</accession>
<dbReference type="InterPro" id="IPR009003">
    <property type="entry name" value="Peptidase_S1_PA"/>
</dbReference>
<dbReference type="GO" id="GO:0005576">
    <property type="term" value="C:extracellular region"/>
    <property type="evidence" value="ECO:0007669"/>
    <property type="project" value="UniProtKB-SubCell"/>
</dbReference>
<dbReference type="GO" id="GO:0004252">
    <property type="term" value="F:serine-type endopeptidase activity"/>
    <property type="evidence" value="ECO:0007669"/>
    <property type="project" value="InterPro"/>
</dbReference>
<keyword evidence="6 9" id="KW-0720">Serine protease</keyword>
<reference evidence="12 13" key="1">
    <citation type="journal article" date="2017" name="Curr. Biol.">
        <title>The Evolution of Venom by Co-option of Single-Copy Genes.</title>
        <authorList>
            <person name="Martinson E.O."/>
            <person name="Mrinalini"/>
            <person name="Kelkar Y.D."/>
            <person name="Chang C.H."/>
            <person name="Werren J.H."/>
        </authorList>
    </citation>
    <scope>NUCLEOTIDE SEQUENCE [LARGE SCALE GENOMIC DNA]</scope>
    <source>
        <strain evidence="12 13">Alberta</strain>
        <tissue evidence="12">Whole body</tissue>
    </source>
</reference>
<dbReference type="PROSITE" id="PS50240">
    <property type="entry name" value="TRYPSIN_DOM"/>
    <property type="match status" value="1"/>
</dbReference>
<keyword evidence="7" id="KW-0865">Zymogen</keyword>
<dbReference type="InterPro" id="IPR001314">
    <property type="entry name" value="Peptidase_S1A"/>
</dbReference>
<sequence>MYMKILPLLLLSLSASLNIAEALPKPKASYFNFTHVSDDGSFYASYHGNDKNHQYVDKGDENHSDKIYGGSNAALGQFPFMVIIHRLAGKGQYFVCGGSILSSRWVLTAGHCIANKPQKFFVVFGVVDKSGFGYDYITGDGVSMISTQGALHPGYGEGQHDIGLLYMPKNIPFSDTVQPIRLAGKSYQRQSFASQMGHIYGWGKDEQDGRAISKLKYGRVPIISNGMCRRTWNVDYTHVCTDSSTGQDVCQGDSGGPLVVLEEDDEPLQVGIVSYGDAGCPSSRPSVFTRVSAYTTWIKRVTGIDYE</sequence>
<dbReference type="InterPro" id="IPR018114">
    <property type="entry name" value="TRYPSIN_HIS"/>
</dbReference>
<comment type="subcellular location">
    <subcellularLocation>
        <location evidence="1">Secreted</location>
    </subcellularLocation>
</comment>
<evidence type="ECO:0000259" key="11">
    <source>
        <dbReference type="PROSITE" id="PS50240"/>
    </source>
</evidence>
<dbReference type="InterPro" id="IPR001254">
    <property type="entry name" value="Trypsin_dom"/>
</dbReference>
<dbReference type="EMBL" id="NNAY01002120">
    <property type="protein sequence ID" value="OXU22026.1"/>
    <property type="molecule type" value="Genomic_DNA"/>
</dbReference>
<keyword evidence="5 9" id="KW-0378">Hydrolase</keyword>
<keyword evidence="3 9" id="KW-0645">Protease</keyword>
<dbReference type="PROSITE" id="PS00135">
    <property type="entry name" value="TRYPSIN_SER"/>
    <property type="match status" value="1"/>
</dbReference>
<protein>
    <recommendedName>
        <fullName evidence="11">Peptidase S1 domain-containing protein</fullName>
    </recommendedName>
</protein>
<evidence type="ECO:0000256" key="3">
    <source>
        <dbReference type="ARBA" id="ARBA00022670"/>
    </source>
</evidence>
<dbReference type="AlphaFoldDB" id="A0A232EUN3"/>
<dbReference type="PROSITE" id="PS00134">
    <property type="entry name" value="TRYPSIN_HIS"/>
    <property type="match status" value="1"/>
</dbReference>
<dbReference type="GO" id="GO:0006508">
    <property type="term" value="P:proteolysis"/>
    <property type="evidence" value="ECO:0007669"/>
    <property type="project" value="UniProtKB-KW"/>
</dbReference>
<keyword evidence="2" id="KW-0964">Secreted</keyword>
<dbReference type="SUPFAM" id="SSF50494">
    <property type="entry name" value="Trypsin-like serine proteases"/>
    <property type="match status" value="1"/>
</dbReference>
<evidence type="ECO:0000256" key="2">
    <source>
        <dbReference type="ARBA" id="ARBA00022525"/>
    </source>
</evidence>
<dbReference type="PRINTS" id="PR00722">
    <property type="entry name" value="CHYMOTRYPSIN"/>
</dbReference>
<evidence type="ECO:0000256" key="6">
    <source>
        <dbReference type="ARBA" id="ARBA00022825"/>
    </source>
</evidence>
<dbReference type="STRING" id="543379.A0A232EUN3"/>
<dbReference type="InterPro" id="IPR051333">
    <property type="entry name" value="CLIP_Serine_Protease"/>
</dbReference>
<dbReference type="InterPro" id="IPR033116">
    <property type="entry name" value="TRYPSIN_SER"/>
</dbReference>
<evidence type="ECO:0000256" key="4">
    <source>
        <dbReference type="ARBA" id="ARBA00022729"/>
    </source>
</evidence>
<organism evidence="12 13">
    <name type="scientific">Trichomalopsis sarcophagae</name>
    <dbReference type="NCBI Taxonomy" id="543379"/>
    <lineage>
        <taxon>Eukaryota</taxon>
        <taxon>Metazoa</taxon>
        <taxon>Ecdysozoa</taxon>
        <taxon>Arthropoda</taxon>
        <taxon>Hexapoda</taxon>
        <taxon>Insecta</taxon>
        <taxon>Pterygota</taxon>
        <taxon>Neoptera</taxon>
        <taxon>Endopterygota</taxon>
        <taxon>Hymenoptera</taxon>
        <taxon>Apocrita</taxon>
        <taxon>Proctotrupomorpha</taxon>
        <taxon>Chalcidoidea</taxon>
        <taxon>Pteromalidae</taxon>
        <taxon>Pteromalinae</taxon>
        <taxon>Trichomalopsis</taxon>
    </lineage>
</organism>
<dbReference type="SMART" id="SM00020">
    <property type="entry name" value="Tryp_SPc"/>
    <property type="match status" value="1"/>
</dbReference>
<feature type="domain" description="Peptidase S1" evidence="11">
    <location>
        <begin position="67"/>
        <end position="303"/>
    </location>
</feature>
<dbReference type="Pfam" id="PF00089">
    <property type="entry name" value="Trypsin"/>
    <property type="match status" value="1"/>
</dbReference>
<gene>
    <name evidence="12" type="ORF">TSAR_000538</name>
</gene>
<evidence type="ECO:0000256" key="5">
    <source>
        <dbReference type="ARBA" id="ARBA00022801"/>
    </source>
</evidence>
<keyword evidence="8" id="KW-1015">Disulfide bond</keyword>
<comment type="caution">
    <text evidence="12">The sequence shown here is derived from an EMBL/GenBank/DDBJ whole genome shotgun (WGS) entry which is preliminary data.</text>
</comment>
<evidence type="ECO:0000256" key="1">
    <source>
        <dbReference type="ARBA" id="ARBA00004613"/>
    </source>
</evidence>
<dbReference type="PANTHER" id="PTHR24260:SF136">
    <property type="entry name" value="GH08193P-RELATED"/>
    <property type="match status" value="1"/>
</dbReference>
<feature type="chain" id="PRO_5012421006" description="Peptidase S1 domain-containing protein" evidence="10">
    <location>
        <begin position="23"/>
        <end position="307"/>
    </location>
</feature>
<name>A0A232EUN3_9HYME</name>
<evidence type="ECO:0000256" key="9">
    <source>
        <dbReference type="RuleBase" id="RU363034"/>
    </source>
</evidence>
<keyword evidence="4 10" id="KW-0732">Signal</keyword>
<dbReference type="CDD" id="cd00190">
    <property type="entry name" value="Tryp_SPc"/>
    <property type="match status" value="1"/>
</dbReference>
<dbReference type="PANTHER" id="PTHR24260">
    <property type="match status" value="1"/>
</dbReference>
<dbReference type="InterPro" id="IPR043504">
    <property type="entry name" value="Peptidase_S1_PA_chymotrypsin"/>
</dbReference>
<evidence type="ECO:0000256" key="7">
    <source>
        <dbReference type="ARBA" id="ARBA00023145"/>
    </source>
</evidence>
<dbReference type="OrthoDB" id="5565075at2759"/>